<dbReference type="SMART" id="SM00354">
    <property type="entry name" value="HTH_LACI"/>
    <property type="match status" value="1"/>
</dbReference>
<keyword evidence="2" id="KW-0805">Transcription regulation</keyword>
<dbReference type="Proteomes" id="UP000315364">
    <property type="component" value="Chromosome"/>
</dbReference>
<dbReference type="PANTHER" id="PTHR30146">
    <property type="entry name" value="LACI-RELATED TRANSCRIPTIONAL REPRESSOR"/>
    <property type="match status" value="1"/>
</dbReference>
<dbReference type="PROSITE" id="PS00356">
    <property type="entry name" value="HTH_LACI_1"/>
    <property type="match status" value="1"/>
</dbReference>
<name>A0A5B8LXM9_9HYPH</name>
<evidence type="ECO:0000256" key="1">
    <source>
        <dbReference type="ARBA" id="ARBA00022491"/>
    </source>
</evidence>
<organism evidence="6 7">
    <name type="scientific">Devosia ginsengisoli</name>
    <dbReference type="NCBI Taxonomy" id="400770"/>
    <lineage>
        <taxon>Bacteria</taxon>
        <taxon>Pseudomonadati</taxon>
        <taxon>Pseudomonadota</taxon>
        <taxon>Alphaproteobacteria</taxon>
        <taxon>Hyphomicrobiales</taxon>
        <taxon>Devosiaceae</taxon>
        <taxon>Devosia</taxon>
    </lineage>
</organism>
<evidence type="ECO:0000256" key="2">
    <source>
        <dbReference type="ARBA" id="ARBA00023015"/>
    </source>
</evidence>
<sequence length="384" mass="41637">MSKSRNRRPTIIDVAERAGVSKSTAARALTGSSNITEETREKVVKAAAAVGYERNHLAVGMRSGRSGMLGLVIPDITNPFWADVARGAQDRAAKSGVSLLVFSSDWDPEAETQHLRALRQARVDGAIINPVADNFDDLDRFGLPFVFIGSSAERFADVSSVGSDIAQAVRLGLDHLVSKGHPAPSLILGPKSRLARARFLRAVHEHCVERDIDPAILAVEDGEYTVEGGRVAMRRLLERPHVGHVSVFAANDMMALGAMMAVREAGLDCPRDVSILGFDGIPSGEFAWPGLTTVAKPGRDIGERAVEGLFDEIEHKPEHRRIFMPCRLIERGSLADLSAQNPNACRGQGGSDHGCQGQATDRYCLCEWERSRAWIGIRCGRGND</sequence>
<accession>A0A5B8LXM9</accession>
<keyword evidence="4" id="KW-0804">Transcription</keyword>
<dbReference type="RefSeq" id="WP_146291475.1">
    <property type="nucleotide sequence ID" value="NZ_CP042304.1"/>
</dbReference>
<dbReference type="EMBL" id="CP042304">
    <property type="protein sequence ID" value="QDZ12444.1"/>
    <property type="molecule type" value="Genomic_DNA"/>
</dbReference>
<dbReference type="CDD" id="cd01392">
    <property type="entry name" value="HTH_LacI"/>
    <property type="match status" value="1"/>
</dbReference>
<keyword evidence="7" id="KW-1185">Reference proteome</keyword>
<dbReference type="InterPro" id="IPR000843">
    <property type="entry name" value="HTH_LacI"/>
</dbReference>
<dbReference type="KEGG" id="dea:FPZ08_17810"/>
<dbReference type="PROSITE" id="PS50932">
    <property type="entry name" value="HTH_LACI_2"/>
    <property type="match status" value="1"/>
</dbReference>
<dbReference type="GO" id="GO:0003700">
    <property type="term" value="F:DNA-binding transcription factor activity"/>
    <property type="evidence" value="ECO:0007669"/>
    <property type="project" value="TreeGrafter"/>
</dbReference>
<dbReference type="AlphaFoldDB" id="A0A5B8LXM9"/>
<dbReference type="InterPro" id="IPR010982">
    <property type="entry name" value="Lambda_DNA-bd_dom_sf"/>
</dbReference>
<dbReference type="GO" id="GO:0000976">
    <property type="term" value="F:transcription cis-regulatory region binding"/>
    <property type="evidence" value="ECO:0007669"/>
    <property type="project" value="TreeGrafter"/>
</dbReference>
<evidence type="ECO:0000313" key="6">
    <source>
        <dbReference type="EMBL" id="QDZ12444.1"/>
    </source>
</evidence>
<dbReference type="Gene3D" id="3.40.50.2300">
    <property type="match status" value="2"/>
</dbReference>
<dbReference type="SUPFAM" id="SSF47413">
    <property type="entry name" value="lambda repressor-like DNA-binding domains"/>
    <property type="match status" value="1"/>
</dbReference>
<evidence type="ECO:0000256" key="4">
    <source>
        <dbReference type="ARBA" id="ARBA00023163"/>
    </source>
</evidence>
<keyword evidence="3" id="KW-0238">DNA-binding</keyword>
<dbReference type="Gene3D" id="1.10.260.40">
    <property type="entry name" value="lambda repressor-like DNA-binding domains"/>
    <property type="match status" value="1"/>
</dbReference>
<evidence type="ECO:0000256" key="3">
    <source>
        <dbReference type="ARBA" id="ARBA00023125"/>
    </source>
</evidence>
<evidence type="ECO:0000313" key="7">
    <source>
        <dbReference type="Proteomes" id="UP000315364"/>
    </source>
</evidence>
<dbReference type="SUPFAM" id="SSF53822">
    <property type="entry name" value="Periplasmic binding protein-like I"/>
    <property type="match status" value="1"/>
</dbReference>
<keyword evidence="1" id="KW-0678">Repressor</keyword>
<dbReference type="InterPro" id="IPR028082">
    <property type="entry name" value="Peripla_BP_I"/>
</dbReference>
<gene>
    <name evidence="6" type="ORF">FPZ08_17810</name>
</gene>
<proteinExistence type="predicted"/>
<dbReference type="OrthoDB" id="7946617at2"/>
<protein>
    <submittedName>
        <fullName evidence="6">LacI family transcriptional regulator</fullName>
    </submittedName>
</protein>
<dbReference type="InterPro" id="IPR046335">
    <property type="entry name" value="LacI/GalR-like_sensor"/>
</dbReference>
<dbReference type="Pfam" id="PF13377">
    <property type="entry name" value="Peripla_BP_3"/>
    <property type="match status" value="1"/>
</dbReference>
<dbReference type="PANTHER" id="PTHR30146:SF148">
    <property type="entry name" value="HTH-TYPE TRANSCRIPTIONAL REPRESSOR PURR-RELATED"/>
    <property type="match status" value="1"/>
</dbReference>
<dbReference type="Pfam" id="PF00356">
    <property type="entry name" value="LacI"/>
    <property type="match status" value="1"/>
</dbReference>
<dbReference type="CDD" id="cd06267">
    <property type="entry name" value="PBP1_LacI_sugar_binding-like"/>
    <property type="match status" value="1"/>
</dbReference>
<feature type="domain" description="HTH lacI-type" evidence="5">
    <location>
        <begin position="9"/>
        <end position="63"/>
    </location>
</feature>
<reference evidence="6 7" key="1">
    <citation type="submission" date="2019-07" db="EMBL/GenBank/DDBJ databases">
        <title>Full genome sequence of Devosia sp. Gsoil 520.</title>
        <authorList>
            <person name="Im W.-T."/>
        </authorList>
    </citation>
    <scope>NUCLEOTIDE SEQUENCE [LARGE SCALE GENOMIC DNA]</scope>
    <source>
        <strain evidence="6 7">Gsoil 520</strain>
    </source>
</reference>
<evidence type="ECO:0000259" key="5">
    <source>
        <dbReference type="PROSITE" id="PS50932"/>
    </source>
</evidence>